<dbReference type="AlphaFoldDB" id="A0A7X1XJQ2"/>
<dbReference type="Proteomes" id="UP000489190">
    <property type="component" value="Unassembled WGS sequence"/>
</dbReference>
<dbReference type="RefSeq" id="WP_153330957.1">
    <property type="nucleotide sequence ID" value="NZ_WIWI01000145.1"/>
</dbReference>
<evidence type="ECO:0000313" key="2">
    <source>
        <dbReference type="Proteomes" id="UP000489190"/>
    </source>
</evidence>
<protein>
    <submittedName>
        <fullName evidence="1">Uncharacterized protein</fullName>
    </submittedName>
</protein>
<gene>
    <name evidence="1" type="ORF">GHO39_27110</name>
</gene>
<evidence type="ECO:0000313" key="1">
    <source>
        <dbReference type="EMBL" id="MQT92757.1"/>
    </source>
</evidence>
<reference evidence="1 2" key="1">
    <citation type="submission" date="2019-10" db="EMBL/GenBank/DDBJ databases">
        <title>Evaluation of single-gene subtyping targets for Pseudomonas.</title>
        <authorList>
            <person name="Reichler S.J."/>
            <person name="Orsi R.H."/>
            <person name="Wiedmann M."/>
            <person name="Martin N.H."/>
            <person name="Murphy S.I."/>
        </authorList>
    </citation>
    <scope>NUCLEOTIDE SEQUENCE [LARGE SCALE GENOMIC DNA]</scope>
    <source>
        <strain evidence="1 2">FSL R10-3254</strain>
    </source>
</reference>
<organism evidence="1 2">
    <name type="scientific">Pseudomonas helleri</name>
    <dbReference type="NCBI Taxonomy" id="1608996"/>
    <lineage>
        <taxon>Bacteria</taxon>
        <taxon>Pseudomonadati</taxon>
        <taxon>Pseudomonadota</taxon>
        <taxon>Gammaproteobacteria</taxon>
        <taxon>Pseudomonadales</taxon>
        <taxon>Pseudomonadaceae</taxon>
        <taxon>Pseudomonas</taxon>
    </lineage>
</organism>
<name>A0A7X1XJQ2_9PSED</name>
<comment type="caution">
    <text evidence="1">The sequence shown here is derived from an EMBL/GenBank/DDBJ whole genome shotgun (WGS) entry which is preliminary data.</text>
</comment>
<accession>A0A7X1XJQ2</accession>
<dbReference type="EMBL" id="WIWI01000145">
    <property type="protein sequence ID" value="MQT92757.1"/>
    <property type="molecule type" value="Genomic_DNA"/>
</dbReference>
<proteinExistence type="predicted"/>
<sequence>MVGRITGSKNTKPSKADVRRHMEALRELAEAGDIAARVALIELSVKLLAEKKNGRR</sequence>